<dbReference type="Pfam" id="PF02585">
    <property type="entry name" value="PIG-L"/>
    <property type="match status" value="1"/>
</dbReference>
<dbReference type="EMBL" id="DTBH01000149">
    <property type="protein sequence ID" value="HGQ77668.1"/>
    <property type="molecule type" value="Genomic_DNA"/>
</dbReference>
<proteinExistence type="predicted"/>
<dbReference type="GO" id="GO:0016811">
    <property type="term" value="F:hydrolase activity, acting on carbon-nitrogen (but not peptide) bonds, in linear amides"/>
    <property type="evidence" value="ECO:0007669"/>
    <property type="project" value="TreeGrafter"/>
</dbReference>
<dbReference type="AlphaFoldDB" id="A0A7V4FGI9"/>
<dbReference type="InterPro" id="IPR003737">
    <property type="entry name" value="GlcNAc_PI_deacetylase-related"/>
</dbReference>
<dbReference type="PANTHER" id="PTHR12993">
    <property type="entry name" value="N-ACETYLGLUCOSAMINYL-PHOSPHATIDYLINOSITOL DE-N-ACETYLASE-RELATED"/>
    <property type="match status" value="1"/>
</dbReference>
<dbReference type="SUPFAM" id="SSF102588">
    <property type="entry name" value="LmbE-like"/>
    <property type="match status" value="1"/>
</dbReference>
<protein>
    <submittedName>
        <fullName evidence="1">PIG-L family deacetylase</fullName>
    </submittedName>
</protein>
<comment type="caution">
    <text evidence="1">The sequence shown here is derived from an EMBL/GenBank/DDBJ whole genome shotgun (WGS) entry which is preliminary data.</text>
</comment>
<organism evidence="1">
    <name type="scientific">Fervidobacterium pennivorans</name>
    <dbReference type="NCBI Taxonomy" id="93466"/>
    <lineage>
        <taxon>Bacteria</taxon>
        <taxon>Thermotogati</taxon>
        <taxon>Thermotogota</taxon>
        <taxon>Thermotogae</taxon>
        <taxon>Thermotogales</taxon>
        <taxon>Fervidobacteriaceae</taxon>
        <taxon>Fervidobacterium</taxon>
    </lineage>
</organism>
<gene>
    <name evidence="1" type="ORF">ENU12_07180</name>
</gene>
<reference evidence="1" key="1">
    <citation type="journal article" date="2020" name="mSystems">
        <title>Genome- and Community-Level Interaction Insights into Carbon Utilization and Element Cycling Functions of Hydrothermarchaeota in Hydrothermal Sediment.</title>
        <authorList>
            <person name="Zhou Z."/>
            <person name="Liu Y."/>
            <person name="Xu W."/>
            <person name="Pan J."/>
            <person name="Luo Z.H."/>
            <person name="Li M."/>
        </authorList>
    </citation>
    <scope>NUCLEOTIDE SEQUENCE [LARGE SCALE GENOMIC DNA]</scope>
    <source>
        <strain evidence="1">SpSt-640</strain>
    </source>
</reference>
<dbReference type="InterPro" id="IPR024078">
    <property type="entry name" value="LmbE-like_dom_sf"/>
</dbReference>
<name>A0A7V4FGI9_FERPE</name>
<sequence length="211" mass="24285">MGNDIETVLVLSPHTDDGEFGCGGTIAKMIEQGKKVYYVAFSTADESIPKGFPKNILEIEVRKATKILGIPEENLIVYKYPVRKLEYIRQEILEELVRIKKNINPQLVLIPSPNDLHQDHQTVAIEAMRAFKQIGILGYELPWNNIVFRTECFVPLEERHIDKKVEAVKAYESQMHRYYVNEDFIRGLAITRGTQIGVKLAEAFEIIRWIL</sequence>
<dbReference type="PANTHER" id="PTHR12993:SF11">
    <property type="entry name" value="N-ACETYLGLUCOSAMINYL-PHOSPHATIDYLINOSITOL DE-N-ACETYLASE"/>
    <property type="match status" value="1"/>
</dbReference>
<evidence type="ECO:0000313" key="1">
    <source>
        <dbReference type="EMBL" id="HGQ77668.1"/>
    </source>
</evidence>
<dbReference type="Gene3D" id="3.40.50.10320">
    <property type="entry name" value="LmbE-like"/>
    <property type="match status" value="1"/>
</dbReference>
<accession>A0A7V4FGI9</accession>